<comment type="caution">
    <text evidence="3">The sequence shown here is derived from an EMBL/GenBank/DDBJ whole genome shotgun (WGS) entry which is preliminary data.</text>
</comment>
<dbReference type="PANTHER" id="PTHR44520:SF2">
    <property type="entry name" value="RESPONSE REGULATOR RCP1"/>
    <property type="match status" value="1"/>
</dbReference>
<feature type="domain" description="Response regulatory" evidence="2">
    <location>
        <begin position="1"/>
        <end position="69"/>
    </location>
</feature>
<organism evidence="3 4">
    <name type="scientific">Flaviaesturariibacter amylovorans</name>
    <dbReference type="NCBI Taxonomy" id="1084520"/>
    <lineage>
        <taxon>Bacteria</taxon>
        <taxon>Pseudomonadati</taxon>
        <taxon>Bacteroidota</taxon>
        <taxon>Chitinophagia</taxon>
        <taxon>Chitinophagales</taxon>
        <taxon>Chitinophagaceae</taxon>
        <taxon>Flaviaestuariibacter</taxon>
    </lineage>
</organism>
<evidence type="ECO:0000313" key="4">
    <source>
        <dbReference type="Proteomes" id="UP001501725"/>
    </source>
</evidence>
<name>A0ABP8H5V4_9BACT</name>
<comment type="caution">
    <text evidence="1">Lacks conserved residue(s) required for the propagation of feature annotation.</text>
</comment>
<evidence type="ECO:0000313" key="3">
    <source>
        <dbReference type="EMBL" id="GAA4334735.1"/>
    </source>
</evidence>
<dbReference type="Gene3D" id="3.40.50.2300">
    <property type="match status" value="1"/>
</dbReference>
<reference evidence="4" key="1">
    <citation type="journal article" date="2019" name="Int. J. Syst. Evol. Microbiol.">
        <title>The Global Catalogue of Microorganisms (GCM) 10K type strain sequencing project: providing services to taxonomists for standard genome sequencing and annotation.</title>
        <authorList>
            <consortium name="The Broad Institute Genomics Platform"/>
            <consortium name="The Broad Institute Genome Sequencing Center for Infectious Disease"/>
            <person name="Wu L."/>
            <person name="Ma J."/>
        </authorList>
    </citation>
    <scope>NUCLEOTIDE SEQUENCE [LARGE SCALE GENOMIC DNA]</scope>
    <source>
        <strain evidence="4">JCM 17919</strain>
    </source>
</reference>
<evidence type="ECO:0000259" key="2">
    <source>
        <dbReference type="PROSITE" id="PS50110"/>
    </source>
</evidence>
<keyword evidence="4" id="KW-1185">Reference proteome</keyword>
<accession>A0ABP8H5V4</accession>
<dbReference type="PANTHER" id="PTHR44520">
    <property type="entry name" value="RESPONSE REGULATOR RCP1-RELATED"/>
    <property type="match status" value="1"/>
</dbReference>
<dbReference type="InterPro" id="IPR011006">
    <property type="entry name" value="CheY-like_superfamily"/>
</dbReference>
<dbReference type="PROSITE" id="PS50110">
    <property type="entry name" value="RESPONSE_REGULATORY"/>
    <property type="match status" value="1"/>
</dbReference>
<dbReference type="EMBL" id="BAABGY010000008">
    <property type="protein sequence ID" value="GAA4334735.1"/>
    <property type="molecule type" value="Genomic_DNA"/>
</dbReference>
<proteinExistence type="predicted"/>
<dbReference type="Proteomes" id="UP001501725">
    <property type="component" value="Unassembled WGS sequence"/>
</dbReference>
<evidence type="ECO:0000256" key="1">
    <source>
        <dbReference type="PROSITE-ProRule" id="PRU00169"/>
    </source>
</evidence>
<gene>
    <name evidence="3" type="ORF">GCM10023184_29030</name>
</gene>
<dbReference type="InterPro" id="IPR001789">
    <property type="entry name" value="Sig_transdc_resp-reg_receiver"/>
</dbReference>
<dbReference type="InterPro" id="IPR052893">
    <property type="entry name" value="TCS_response_regulator"/>
</dbReference>
<dbReference type="SUPFAM" id="SSF52172">
    <property type="entry name" value="CheY-like"/>
    <property type="match status" value="1"/>
</dbReference>
<protein>
    <recommendedName>
        <fullName evidence="2">Response regulatory domain-containing protein</fullName>
    </recommendedName>
</protein>
<sequence>MNLPGMTGAQLKAVINNDKRLLRKSIPFVFLTTSTHSDEVLQAYENLAQGYFTKPLTFANFCEMVDMILRYWKIARHPDANLLH</sequence>